<evidence type="ECO:0000259" key="1">
    <source>
        <dbReference type="SMART" id="SM00829"/>
    </source>
</evidence>
<dbReference type="OrthoDB" id="5195079at2"/>
<dbReference type="Pfam" id="PF00107">
    <property type="entry name" value="ADH_zinc_N"/>
    <property type="match status" value="1"/>
</dbReference>
<dbReference type="RefSeq" id="WP_142257744.1">
    <property type="nucleotide sequence ID" value="NZ_BMPV01000004.1"/>
</dbReference>
<proteinExistence type="predicted"/>
<dbReference type="InterPro" id="IPR051397">
    <property type="entry name" value="Zn-ADH-like_protein"/>
</dbReference>
<dbReference type="Gene3D" id="3.90.180.10">
    <property type="entry name" value="Medium-chain alcohol dehydrogenases, catalytic domain"/>
    <property type="match status" value="1"/>
</dbReference>
<dbReference type="AlphaFoldDB" id="A0A543IS94"/>
<dbReference type="PANTHER" id="PTHR43677:SF4">
    <property type="entry name" value="QUINONE OXIDOREDUCTASE-LIKE PROTEIN 2"/>
    <property type="match status" value="1"/>
</dbReference>
<accession>A0A543IS94</accession>
<dbReference type="InterPro" id="IPR013154">
    <property type="entry name" value="ADH-like_N"/>
</dbReference>
<keyword evidence="3" id="KW-1185">Reference proteome</keyword>
<dbReference type="GO" id="GO:0016491">
    <property type="term" value="F:oxidoreductase activity"/>
    <property type="evidence" value="ECO:0007669"/>
    <property type="project" value="InterPro"/>
</dbReference>
<dbReference type="Pfam" id="PF08240">
    <property type="entry name" value="ADH_N"/>
    <property type="match status" value="1"/>
</dbReference>
<sequence length="324" mass="33151">MRAIQVREFGGPEVLEPVELPDPVPGPGQVVVDVAVTDVIYLDVMRRSGRAGPAAPALPYVPGRGGAGRVLAVGEGVDPAWVGRRVVARTDGGYAERLLAAEEEIVEVPDGLGLREAAAVLHDGGTAVGLFEATPAAAHDWVLVTAAAGGAAHLLVQLAGDAGARVVAAARGERKLAMLRGLGVAAVVDYSEPGWPDRVRAVTGGSGVDLVFDGAGGEYGRAAFDAVADGGRFVTYGSAGGGLTVIDPAHAAERNVTVHNPLFAGPPPDPATARARIARALELTAKGVLRPHIGAVHRLDQAAEAHRALEERRTLGRALLLVSG</sequence>
<dbReference type="InterPro" id="IPR013149">
    <property type="entry name" value="ADH-like_C"/>
</dbReference>
<dbReference type="Proteomes" id="UP000319213">
    <property type="component" value="Unassembled WGS sequence"/>
</dbReference>
<organism evidence="2 3">
    <name type="scientific">Thermopolyspora flexuosa</name>
    <dbReference type="NCBI Taxonomy" id="103836"/>
    <lineage>
        <taxon>Bacteria</taxon>
        <taxon>Bacillati</taxon>
        <taxon>Actinomycetota</taxon>
        <taxon>Actinomycetes</taxon>
        <taxon>Streptosporangiales</taxon>
        <taxon>Streptosporangiaceae</taxon>
        <taxon>Thermopolyspora</taxon>
    </lineage>
</organism>
<feature type="domain" description="Enoyl reductase (ER)" evidence="1">
    <location>
        <begin position="10"/>
        <end position="320"/>
    </location>
</feature>
<dbReference type="PANTHER" id="PTHR43677">
    <property type="entry name" value="SHORT-CHAIN DEHYDROGENASE/REDUCTASE"/>
    <property type="match status" value="1"/>
</dbReference>
<comment type="caution">
    <text evidence="2">The sequence shown here is derived from an EMBL/GenBank/DDBJ whole genome shotgun (WGS) entry which is preliminary data.</text>
</comment>
<evidence type="ECO:0000313" key="3">
    <source>
        <dbReference type="Proteomes" id="UP000319213"/>
    </source>
</evidence>
<dbReference type="SUPFAM" id="SSF50129">
    <property type="entry name" value="GroES-like"/>
    <property type="match status" value="1"/>
</dbReference>
<evidence type="ECO:0000313" key="2">
    <source>
        <dbReference type="EMBL" id="TQM73438.1"/>
    </source>
</evidence>
<dbReference type="InterPro" id="IPR036291">
    <property type="entry name" value="NAD(P)-bd_dom_sf"/>
</dbReference>
<protein>
    <submittedName>
        <fullName evidence="2">NADPH2:quinone reductase</fullName>
    </submittedName>
</protein>
<dbReference type="SMART" id="SM00829">
    <property type="entry name" value="PKS_ER"/>
    <property type="match status" value="1"/>
</dbReference>
<dbReference type="SUPFAM" id="SSF51735">
    <property type="entry name" value="NAD(P)-binding Rossmann-fold domains"/>
    <property type="match status" value="1"/>
</dbReference>
<reference evidence="2 3" key="1">
    <citation type="submission" date="2019-06" db="EMBL/GenBank/DDBJ databases">
        <title>Sequencing the genomes of 1000 actinobacteria strains.</title>
        <authorList>
            <person name="Klenk H.-P."/>
        </authorList>
    </citation>
    <scope>NUCLEOTIDE SEQUENCE [LARGE SCALE GENOMIC DNA]</scope>
    <source>
        <strain evidence="2 3">DSM 43186</strain>
    </source>
</reference>
<dbReference type="Gene3D" id="3.40.50.720">
    <property type="entry name" value="NAD(P)-binding Rossmann-like Domain"/>
    <property type="match status" value="1"/>
</dbReference>
<name>A0A543IS94_9ACTN</name>
<dbReference type="EMBL" id="VFPQ01000001">
    <property type="protein sequence ID" value="TQM73438.1"/>
    <property type="molecule type" value="Genomic_DNA"/>
</dbReference>
<dbReference type="InterPro" id="IPR020843">
    <property type="entry name" value="ER"/>
</dbReference>
<gene>
    <name evidence="2" type="ORF">FHX40_0078</name>
</gene>
<dbReference type="InterPro" id="IPR011032">
    <property type="entry name" value="GroES-like_sf"/>
</dbReference>